<reference evidence="2 4" key="2">
    <citation type="submission" date="2018-08" db="EMBL/GenBank/DDBJ databases">
        <title>Recombination of ecologically and evolutionarily significant loci maintains genetic cohesion in the Pseudomonas syringae species complex.</title>
        <authorList>
            <person name="Dillon M."/>
            <person name="Thakur S."/>
            <person name="Almeida R.N.D."/>
            <person name="Weir B.S."/>
            <person name="Guttman D.S."/>
        </authorList>
    </citation>
    <scope>NUCLEOTIDE SEQUENCE [LARGE SCALE GENOMIC DNA]</scope>
    <source>
        <strain evidence="2 4">ICMP 7847</strain>
    </source>
</reference>
<gene>
    <name evidence="1" type="ORF">ALO53_00101</name>
    <name evidence="2" type="ORF">ALP66_02378</name>
</gene>
<name>A0A0N8RWI0_PSEA0</name>
<organism evidence="1 3">
    <name type="scientific">Pseudomonas amygdali pv. photiniae</name>
    <dbReference type="NCBI Taxonomy" id="251724"/>
    <lineage>
        <taxon>Bacteria</taxon>
        <taxon>Pseudomonadati</taxon>
        <taxon>Pseudomonadota</taxon>
        <taxon>Gammaproteobacteria</taxon>
        <taxon>Pseudomonadales</taxon>
        <taxon>Pseudomonadaceae</taxon>
        <taxon>Pseudomonas</taxon>
        <taxon>Pseudomonas amygdali</taxon>
    </lineage>
</organism>
<reference evidence="1 3" key="1">
    <citation type="submission" date="2015-09" db="EMBL/GenBank/DDBJ databases">
        <title>Genome announcement of multiple Pseudomonas syringae strains.</title>
        <authorList>
            <person name="Thakur S."/>
            <person name="Wang P.W."/>
            <person name="Gong Y."/>
            <person name="Weir B.S."/>
            <person name="Guttman D.S."/>
        </authorList>
    </citation>
    <scope>NUCLEOTIDE SEQUENCE [LARGE SCALE GENOMIC DNA]</scope>
    <source>
        <strain evidence="1 3">ICMP7840</strain>
    </source>
</reference>
<evidence type="ECO:0000313" key="1">
    <source>
        <dbReference type="EMBL" id="KPX68047.1"/>
    </source>
</evidence>
<sequence length="72" mass="8341">MNTNYFDTTNAHDLVGELDKATELMMALHVGQVGGEQWRNACSRQQIAFREWRQYLYRKADEKPPARLLSIG</sequence>
<accession>A0A0N8RWI0</accession>
<dbReference type="RefSeq" id="WP_017700671.1">
    <property type="nucleotide sequence ID" value="NZ_LJQO01000350.1"/>
</dbReference>
<dbReference type="Proteomes" id="UP000050469">
    <property type="component" value="Unassembled WGS sequence"/>
</dbReference>
<comment type="caution">
    <text evidence="1">The sequence shown here is derived from an EMBL/GenBank/DDBJ whole genome shotgun (WGS) entry which is preliminary data.</text>
</comment>
<dbReference type="AlphaFoldDB" id="A0A0N8RWI0"/>
<dbReference type="EMBL" id="RBSP01000675">
    <property type="protein sequence ID" value="RMS44480.1"/>
    <property type="molecule type" value="Genomic_DNA"/>
</dbReference>
<dbReference type="PATRIC" id="fig|251724.3.peg.129"/>
<proteinExistence type="predicted"/>
<evidence type="ECO:0000313" key="3">
    <source>
        <dbReference type="Proteomes" id="UP000050469"/>
    </source>
</evidence>
<dbReference type="Proteomes" id="UP000270873">
    <property type="component" value="Unassembled WGS sequence"/>
</dbReference>
<protein>
    <submittedName>
        <fullName evidence="1">Uncharacterized protein</fullName>
    </submittedName>
</protein>
<dbReference type="EMBL" id="LJQO01000350">
    <property type="protein sequence ID" value="KPX68047.1"/>
    <property type="molecule type" value="Genomic_DNA"/>
</dbReference>
<evidence type="ECO:0000313" key="2">
    <source>
        <dbReference type="EMBL" id="RMS44480.1"/>
    </source>
</evidence>
<evidence type="ECO:0000313" key="4">
    <source>
        <dbReference type="Proteomes" id="UP000270873"/>
    </source>
</evidence>